<feature type="binding site" evidence="12">
    <location>
        <position position="142"/>
    </location>
    <ligand>
        <name>Zn(2+)</name>
        <dbReference type="ChEBI" id="CHEBI:29105"/>
        <label>1</label>
        <note>catalytic</note>
    </ligand>
</feature>
<comment type="caution">
    <text evidence="14">The sequence shown here is derived from an EMBL/GenBank/DDBJ whole genome shotgun (WGS) entry which is preliminary data.</text>
</comment>
<feature type="binding site" evidence="12">
    <location>
        <position position="73"/>
    </location>
    <ligand>
        <name>Zn(2+)</name>
        <dbReference type="ChEBI" id="CHEBI:29105"/>
        <label>1</label>
        <note>catalytic</note>
    </ligand>
</feature>
<feature type="binding site" evidence="9 11">
    <location>
        <begin position="366"/>
        <end position="370"/>
    </location>
    <ligand>
        <name>substrate</name>
    </ligand>
</feature>
<comment type="similarity">
    <text evidence="9">Belongs to the metallo-beta-lactamase superfamily. RNA-metabolizing metallo-beta-lactamase-like family. Bacterial RNase J subfamily.</text>
</comment>
<dbReference type="GO" id="GO:0003723">
    <property type="term" value="F:RNA binding"/>
    <property type="evidence" value="ECO:0007669"/>
    <property type="project" value="UniProtKB-UniRule"/>
</dbReference>
<evidence type="ECO:0000256" key="3">
    <source>
        <dbReference type="ARBA" id="ARBA00022723"/>
    </source>
</evidence>
<comment type="cofactor">
    <cofactor evidence="12">
        <name>Ca(2+)</name>
        <dbReference type="ChEBI" id="CHEBI:29108"/>
    </cofactor>
    <text evidence="12">Binds 1 Ca(2+) cation per subunit. Seen in 1 crystal structure, it is not clear if it is physiologically important.</text>
</comment>
<evidence type="ECO:0000256" key="2">
    <source>
        <dbReference type="ARBA" id="ARBA00022722"/>
    </source>
</evidence>
<feature type="binding site" evidence="12">
    <location>
        <position position="48"/>
    </location>
    <ligand>
        <name>Ca(2+)</name>
        <dbReference type="ChEBI" id="CHEBI:29108"/>
    </ligand>
</feature>
<dbReference type="GO" id="GO:0005737">
    <property type="term" value="C:cytoplasm"/>
    <property type="evidence" value="ECO:0007669"/>
    <property type="project" value="UniProtKB-SubCell"/>
</dbReference>
<dbReference type="GO" id="GO:0004534">
    <property type="term" value="F:5'-3' RNA exonuclease activity"/>
    <property type="evidence" value="ECO:0007669"/>
    <property type="project" value="UniProtKB-UniRule"/>
</dbReference>
<evidence type="ECO:0000256" key="9">
    <source>
        <dbReference type="HAMAP-Rule" id="MF_01491"/>
    </source>
</evidence>
<keyword evidence="6 12" id="KW-0862">Zinc</keyword>
<dbReference type="InterPro" id="IPR011108">
    <property type="entry name" value="RMMBL"/>
</dbReference>
<feature type="active site" description="Proton acceptor" evidence="10">
    <location>
        <position position="370"/>
    </location>
</feature>
<dbReference type="Pfam" id="PF17770">
    <property type="entry name" value="RNase_J_C"/>
    <property type="match status" value="1"/>
</dbReference>
<evidence type="ECO:0000256" key="7">
    <source>
        <dbReference type="ARBA" id="ARBA00022839"/>
    </source>
</evidence>
<dbReference type="SMART" id="SM00849">
    <property type="entry name" value="Lactamase_B"/>
    <property type="match status" value="1"/>
</dbReference>
<keyword evidence="3 12" id="KW-0479">Metal-binding</keyword>
<keyword evidence="7 9" id="KW-0269">Exonuclease</keyword>
<keyword evidence="12" id="KW-0106">Calcium</keyword>
<dbReference type="EMBL" id="CALZ01000136">
    <property type="protein sequence ID" value="CCK84344.1"/>
    <property type="molecule type" value="Genomic_DNA"/>
</dbReference>
<keyword evidence="1 9" id="KW-0963">Cytoplasm</keyword>
<keyword evidence="8 9" id="KW-0694">RNA-binding</keyword>
<dbReference type="GO" id="GO:0004521">
    <property type="term" value="F:RNA endonuclease activity"/>
    <property type="evidence" value="ECO:0007669"/>
    <property type="project" value="UniProtKB-UniRule"/>
</dbReference>
<dbReference type="InterPro" id="IPR004613">
    <property type="entry name" value="RNase_J"/>
</dbReference>
<dbReference type="CDD" id="cd07714">
    <property type="entry name" value="RNaseJ_MBL-fold"/>
    <property type="match status" value="1"/>
</dbReference>
<evidence type="ECO:0000256" key="10">
    <source>
        <dbReference type="PIRSR" id="PIRSR004803-1"/>
    </source>
</evidence>
<dbReference type="PANTHER" id="PTHR43694:SF1">
    <property type="entry name" value="RIBONUCLEASE J"/>
    <property type="match status" value="1"/>
</dbReference>
<dbReference type="Pfam" id="PF00753">
    <property type="entry name" value="Lactamase_B"/>
    <property type="match status" value="1"/>
</dbReference>
<dbReference type="InterPro" id="IPR055132">
    <property type="entry name" value="RNase_J_b_CASP"/>
</dbReference>
<feature type="binding site" evidence="12">
    <location>
        <position position="78"/>
    </location>
    <ligand>
        <name>Zn(2+)</name>
        <dbReference type="ChEBI" id="CHEBI:29105"/>
        <label>2</label>
        <note>catalytic</note>
    </ligand>
</feature>
<organism evidence="14 15">
    <name type="scientific">Lactobacillus equicursoris 66c</name>
    <dbReference type="NCBI Taxonomy" id="872326"/>
    <lineage>
        <taxon>Bacteria</taxon>
        <taxon>Bacillati</taxon>
        <taxon>Bacillota</taxon>
        <taxon>Bacilli</taxon>
        <taxon>Lactobacillales</taxon>
        <taxon>Lactobacillaceae</taxon>
        <taxon>Lactobacillus</taxon>
    </lineage>
</organism>
<evidence type="ECO:0000256" key="5">
    <source>
        <dbReference type="ARBA" id="ARBA00022801"/>
    </source>
</evidence>
<comment type="subcellular location">
    <subcellularLocation>
        <location evidence="9">Cytoplasm</location>
    </subcellularLocation>
</comment>
<dbReference type="GO" id="GO:0006364">
    <property type="term" value="P:rRNA processing"/>
    <property type="evidence" value="ECO:0007669"/>
    <property type="project" value="UniProtKB-UniRule"/>
</dbReference>
<name>K0NQS4_9LACO</name>
<dbReference type="NCBIfam" id="NF047419">
    <property type="entry name" value="RNase_J1_RnjA"/>
    <property type="match status" value="1"/>
</dbReference>
<evidence type="ECO:0000259" key="13">
    <source>
        <dbReference type="SMART" id="SM00849"/>
    </source>
</evidence>
<dbReference type="PANTHER" id="PTHR43694">
    <property type="entry name" value="RIBONUCLEASE J"/>
    <property type="match status" value="1"/>
</dbReference>
<feature type="binding site" evidence="12">
    <location>
        <position position="164"/>
    </location>
    <ligand>
        <name>Zn(2+)</name>
        <dbReference type="ChEBI" id="CHEBI:29105"/>
        <label>2</label>
        <note>catalytic</note>
    </ligand>
</feature>
<dbReference type="SUPFAM" id="SSF56281">
    <property type="entry name" value="Metallo-hydrolase/oxidoreductase"/>
    <property type="match status" value="1"/>
</dbReference>
<feature type="binding site" evidence="12">
    <location>
        <position position="75"/>
    </location>
    <ligand>
        <name>Zn(2+)</name>
        <dbReference type="ChEBI" id="CHEBI:29105"/>
        <label>1</label>
        <note>catalytic</note>
    </ligand>
</feature>
<feature type="binding site" evidence="11">
    <location>
        <begin position="234"/>
        <end position="236"/>
    </location>
    <ligand>
        <name>substrate</name>
    </ligand>
</feature>
<accession>K0NQS4</accession>
<dbReference type="RefSeq" id="WP_009558489.1">
    <property type="nucleotide sequence ID" value="NZ_CALZ01000136.1"/>
</dbReference>
<dbReference type="NCBIfam" id="TIGR00649">
    <property type="entry name" value="MG423"/>
    <property type="match status" value="1"/>
</dbReference>
<dbReference type="InterPro" id="IPR030854">
    <property type="entry name" value="RNase_J_bac"/>
</dbReference>
<feature type="active site" description="Proton donor" evidence="10">
    <location>
        <position position="197"/>
    </location>
</feature>
<dbReference type="Gene3D" id="3.40.50.10710">
    <property type="entry name" value="Metallo-hydrolase/oxidoreductase"/>
    <property type="match status" value="1"/>
</dbReference>
<reference evidence="14 15" key="1">
    <citation type="submission" date="2012-08" db="EMBL/GenBank/DDBJ databases">
        <title>Draft Genome Sequences of Lactobacillus equicursoris CIP 110162T, isolated from thoroughbred racehorse feces and Lactobacillus sp. CRBIP 24.137 isolated from urine of human.</title>
        <authorList>
            <person name="Cousin S."/>
            <person name="Loux V."/>
            <person name="Ma L."/>
            <person name="Creno S."/>
            <person name="Clermont D."/>
            <person name="Bizet C."/>
            <person name="Bouchier C."/>
        </authorList>
    </citation>
    <scope>NUCLEOTIDE SEQUENCE [LARGE SCALE GENOMIC DNA]</scope>
    <source>
        <strain evidence="14 15">66c</strain>
    </source>
</reference>
<dbReference type="InterPro" id="IPR036866">
    <property type="entry name" value="RibonucZ/Hydroxyglut_hydro"/>
</dbReference>
<keyword evidence="9" id="KW-0698">rRNA processing</keyword>
<feature type="domain" description="Metallo-beta-lactamase" evidence="13">
    <location>
        <begin position="20"/>
        <end position="217"/>
    </location>
</feature>
<dbReference type="PROSITE" id="PS01292">
    <property type="entry name" value="UPF0036"/>
    <property type="match status" value="1"/>
</dbReference>
<feature type="binding site" evidence="12">
    <location>
        <position position="445"/>
    </location>
    <ligand>
        <name>Ca(2+)</name>
        <dbReference type="ChEBI" id="CHEBI:29108"/>
    </ligand>
</feature>
<dbReference type="OrthoDB" id="9758375at2"/>
<dbReference type="AlphaFoldDB" id="K0NQS4"/>
<evidence type="ECO:0000256" key="1">
    <source>
        <dbReference type="ARBA" id="ARBA00022490"/>
    </source>
</evidence>
<keyword evidence="4 9" id="KW-0255">Endonuclease</keyword>
<keyword evidence="5 9" id="KW-0378">Hydrolase</keyword>
<evidence type="ECO:0000313" key="15">
    <source>
        <dbReference type="Proteomes" id="UP000009325"/>
    </source>
</evidence>
<sequence>MKIKKNEVAVFAIGGLHEIGRNMYCVQYQDEIIIMDCGIKFPEDELLGINYVISDYSYLVKNREKIKALVVSHGHEDHIGGIPFLLEKIPEIPVYATPFALALIKSKCEEHGILDKTELHVESEDLVLQFDKLSVSFFRTTHSIPDTLGIAVHTPLGAVVFTGDFKFDLTPVMNQPAPNFQRMAQLGEEGVLALLSDSTNAEVPQFTKSERFVAGSLHNIITGIKGRIIFATFASNLYRVSTAIKAAIDTGRKVAVFGRSMENGIQNGIELGYLNVPDNLIVDAETINSLPPEKVMILCTGSQGEPLAALSRIANGTHRQIKLHPDDTVIFSSNPIPGNTLSVNHLINKLMEGGAHVVHGRVNNVHTSGHGGQEELKLMVELAKPKYMIPVHGEYRMQVVHAHLAQQAGVPAENTFVLKNGEVVCFSPEGARIAGDLHVKDVFVDTSGAADVGNVVVRDRQILSEEGLVVAVATVDYKHKRVLAGPDILSRGFVYMRESQDLINAAQKHVYHILKTEMAKDEKPKDSEIRKAIIENLQDFLYSRTERRPMILPMLIEKK</sequence>
<dbReference type="EC" id="3.1.-.-" evidence="9"/>
<comment type="cofactor">
    <cofactor evidence="12">
        <name>Zn(2+)</name>
        <dbReference type="ChEBI" id="CHEBI:29105"/>
    </cofactor>
    <text evidence="12">Binds 2 Zn(2+) ions per subunit. It is not clear if Zn(2+) or Mg(2+) is physiologically important.</text>
</comment>
<comment type="function">
    <text evidence="9">An RNase that has 5'-3' exonuclease and possibly endonuclease activity. Involved in maturation of rRNA and in some organisms also mRNA maturation and/or decay.</text>
</comment>
<dbReference type="Gene3D" id="3.60.15.10">
    <property type="entry name" value="Ribonuclease Z/Hydroxyacylglutathione hydrolase-like"/>
    <property type="match status" value="1"/>
</dbReference>
<dbReference type="Proteomes" id="UP000009325">
    <property type="component" value="Unassembled WGS sequence"/>
</dbReference>
<dbReference type="Pfam" id="PF22505">
    <property type="entry name" value="RNase_J_b_CASP"/>
    <property type="match status" value="1"/>
</dbReference>
<gene>
    <name evidence="9" type="primary">rnj</name>
    <name evidence="14" type="ORF">BN146_08970</name>
</gene>
<evidence type="ECO:0000256" key="12">
    <source>
        <dbReference type="PIRSR" id="PIRSR004803-3"/>
    </source>
</evidence>
<dbReference type="InterPro" id="IPR042173">
    <property type="entry name" value="RNase_J_2"/>
</dbReference>
<proteinExistence type="inferred from homology"/>
<dbReference type="InterPro" id="IPR041636">
    <property type="entry name" value="RNase_J_C"/>
</dbReference>
<keyword evidence="2 9" id="KW-0540">Nuclease</keyword>
<evidence type="ECO:0000256" key="8">
    <source>
        <dbReference type="ARBA" id="ARBA00022884"/>
    </source>
</evidence>
<feature type="binding site" evidence="12">
    <location>
        <position position="77"/>
    </location>
    <ligand>
        <name>Zn(2+)</name>
        <dbReference type="ChEBI" id="CHEBI:29105"/>
        <label>1</label>
        <note>catalytic</note>
    </ligand>
</feature>
<dbReference type="PIRSF" id="PIRSF004803">
    <property type="entry name" value="RnjA"/>
    <property type="match status" value="1"/>
</dbReference>
<evidence type="ECO:0000256" key="11">
    <source>
        <dbReference type="PIRSR" id="PIRSR004803-2"/>
    </source>
</evidence>
<evidence type="ECO:0000313" key="14">
    <source>
        <dbReference type="EMBL" id="CCK84344.1"/>
    </source>
</evidence>
<feature type="binding site" evidence="12">
    <location>
        <position position="392"/>
    </location>
    <ligand>
        <name>Zn(2+)</name>
        <dbReference type="ChEBI" id="CHEBI:29105"/>
        <label>1</label>
        <note>catalytic</note>
    </ligand>
</feature>
<evidence type="ECO:0000256" key="4">
    <source>
        <dbReference type="ARBA" id="ARBA00022759"/>
    </source>
</evidence>
<protein>
    <recommendedName>
        <fullName evidence="9">Ribonuclease J</fullName>
        <shortName evidence="9">RNase J</shortName>
        <ecNumber evidence="9">3.1.-.-</ecNumber>
    </recommendedName>
</protein>
<dbReference type="GO" id="GO:0008270">
    <property type="term" value="F:zinc ion binding"/>
    <property type="evidence" value="ECO:0007669"/>
    <property type="project" value="InterPro"/>
</dbReference>
<evidence type="ECO:0000256" key="6">
    <source>
        <dbReference type="ARBA" id="ARBA00022833"/>
    </source>
</evidence>
<dbReference type="InterPro" id="IPR001279">
    <property type="entry name" value="Metallo-B-lactamas"/>
</dbReference>
<dbReference type="Gene3D" id="3.10.20.580">
    <property type="match status" value="1"/>
</dbReference>
<dbReference type="InterPro" id="IPR001587">
    <property type="entry name" value="RNase_J_CS"/>
</dbReference>
<dbReference type="HAMAP" id="MF_01491">
    <property type="entry name" value="RNase_J_bact"/>
    <property type="match status" value="1"/>
</dbReference>
<dbReference type="Pfam" id="PF07521">
    <property type="entry name" value="RMMBL"/>
    <property type="match status" value="1"/>
</dbReference>
<comment type="subunit">
    <text evidence="9">Homodimer, may be a subunit of the RNA degradosome.</text>
</comment>